<reference evidence="2" key="1">
    <citation type="journal article" date="2012" name="Nature">
        <title>The tomato genome sequence provides insights into fleshy fruit evolution.</title>
        <authorList>
            <consortium name="Tomato Genome Consortium"/>
        </authorList>
    </citation>
    <scope>NUCLEOTIDE SEQUENCE [LARGE SCALE GENOMIC DNA]</scope>
    <source>
        <strain evidence="2">cv. Heinz 1706</strain>
    </source>
</reference>
<dbReference type="InParanoid" id="A0A3Q7HQ72"/>
<dbReference type="EnsemblPlants" id="Solyc06g059900.3.1">
    <property type="protein sequence ID" value="Solyc06g059900.3.1.1"/>
    <property type="gene ID" value="Solyc06g059900.3"/>
</dbReference>
<evidence type="ECO:0000256" key="1">
    <source>
        <dbReference type="SAM" id="MobiDB-lite"/>
    </source>
</evidence>
<evidence type="ECO:0000313" key="3">
    <source>
        <dbReference type="Proteomes" id="UP000004994"/>
    </source>
</evidence>
<dbReference type="AlphaFoldDB" id="A0A3Q7HQ72"/>
<sequence>PRVFQKPLHPRVPPPRSLLPLSPSRVDERIRNGNLPPCPRRTATQHARRRELVLGDVGSSHVVCRGREFDLDPPHMPSIRWRFWHQKGIFPQIRRGFQISNLKWVEFVLPASNRSPSVFYINPHLSSKRGWIFWLGKIFQEEITFWFFLSVVEEQKEIQGELFSKSLVCSVVSEKKRRNENFLWLFWFCFRRVQIPKVRILGIGNLGWNFFYLRWLLRKNVEINTGS</sequence>
<dbReference type="Proteomes" id="UP000004994">
    <property type="component" value="Chromosome 6"/>
</dbReference>
<accession>A0A3Q7HQ72</accession>
<protein>
    <submittedName>
        <fullName evidence="2">Uncharacterized protein</fullName>
    </submittedName>
</protein>
<feature type="region of interest" description="Disordered" evidence="1">
    <location>
        <begin position="1"/>
        <end position="22"/>
    </location>
</feature>
<reference evidence="2" key="2">
    <citation type="submission" date="2019-01" db="UniProtKB">
        <authorList>
            <consortium name="EnsemblPlants"/>
        </authorList>
    </citation>
    <scope>IDENTIFICATION</scope>
    <source>
        <strain evidence="2">cv. Heinz 1706</strain>
    </source>
</reference>
<proteinExistence type="predicted"/>
<keyword evidence="3" id="KW-1185">Reference proteome</keyword>
<name>A0A3Q7HQ72_SOLLC</name>
<dbReference type="Gramene" id="Solyc06g059900.3.1">
    <property type="protein sequence ID" value="Solyc06g059900.3.1.1"/>
    <property type="gene ID" value="Solyc06g059900.3"/>
</dbReference>
<evidence type="ECO:0000313" key="2">
    <source>
        <dbReference type="EnsemblPlants" id="Solyc06g059900.3.1.1"/>
    </source>
</evidence>
<organism evidence="2">
    <name type="scientific">Solanum lycopersicum</name>
    <name type="common">Tomato</name>
    <name type="synonym">Lycopersicon esculentum</name>
    <dbReference type="NCBI Taxonomy" id="4081"/>
    <lineage>
        <taxon>Eukaryota</taxon>
        <taxon>Viridiplantae</taxon>
        <taxon>Streptophyta</taxon>
        <taxon>Embryophyta</taxon>
        <taxon>Tracheophyta</taxon>
        <taxon>Spermatophyta</taxon>
        <taxon>Magnoliopsida</taxon>
        <taxon>eudicotyledons</taxon>
        <taxon>Gunneridae</taxon>
        <taxon>Pentapetalae</taxon>
        <taxon>asterids</taxon>
        <taxon>lamiids</taxon>
        <taxon>Solanales</taxon>
        <taxon>Solanaceae</taxon>
        <taxon>Solanoideae</taxon>
        <taxon>Solaneae</taxon>
        <taxon>Solanum</taxon>
        <taxon>Solanum subgen. Lycopersicon</taxon>
    </lineage>
</organism>